<protein>
    <submittedName>
        <fullName evidence="1">WXG100 family type VII secretion target</fullName>
    </submittedName>
</protein>
<dbReference type="InterPro" id="IPR036689">
    <property type="entry name" value="ESAT-6-like_sf"/>
</dbReference>
<dbReference type="Gene3D" id="1.10.287.1060">
    <property type="entry name" value="ESAT-6-like"/>
    <property type="match status" value="1"/>
</dbReference>
<dbReference type="SUPFAM" id="SSF140453">
    <property type="entry name" value="EsxAB dimer-like"/>
    <property type="match status" value="1"/>
</dbReference>
<reference evidence="1 2" key="1">
    <citation type="submission" date="2024-09" db="EMBL/GenBank/DDBJ databases">
        <authorList>
            <person name="Sun Q."/>
            <person name="Mori K."/>
        </authorList>
    </citation>
    <scope>NUCLEOTIDE SEQUENCE [LARGE SCALE GENOMIC DNA]</scope>
    <source>
        <strain evidence="1 2">JCM 3324</strain>
    </source>
</reference>
<keyword evidence="2" id="KW-1185">Reference proteome</keyword>
<gene>
    <name evidence="1" type="ORF">ACFFR3_04715</name>
</gene>
<accession>A0ABV5NET1</accession>
<dbReference type="Proteomes" id="UP001589568">
    <property type="component" value="Unassembled WGS sequence"/>
</dbReference>
<sequence>MPADDIFDVTKVNFQGLGKGEEAFAKAFNDMVTCLDELERDLLAKSAIWQGQTKTVFDEVRKLWELEARDMSQFVEALKSNINVTNMNMQQVEMINSRIFDHK</sequence>
<dbReference type="InterPro" id="IPR010310">
    <property type="entry name" value="T7SS_ESAT-6-like"/>
</dbReference>
<name>A0ABV5NET1_9ACTN</name>
<comment type="caution">
    <text evidence="1">The sequence shown here is derived from an EMBL/GenBank/DDBJ whole genome shotgun (WGS) entry which is preliminary data.</text>
</comment>
<dbReference type="RefSeq" id="WP_345396304.1">
    <property type="nucleotide sequence ID" value="NZ_BAAAXS010000001.1"/>
</dbReference>
<evidence type="ECO:0000313" key="2">
    <source>
        <dbReference type="Proteomes" id="UP001589568"/>
    </source>
</evidence>
<proteinExistence type="predicted"/>
<dbReference type="Pfam" id="PF06013">
    <property type="entry name" value="WXG100"/>
    <property type="match status" value="1"/>
</dbReference>
<organism evidence="1 2">
    <name type="scientific">Nonomuraea salmonea</name>
    <dbReference type="NCBI Taxonomy" id="46181"/>
    <lineage>
        <taxon>Bacteria</taxon>
        <taxon>Bacillati</taxon>
        <taxon>Actinomycetota</taxon>
        <taxon>Actinomycetes</taxon>
        <taxon>Streptosporangiales</taxon>
        <taxon>Streptosporangiaceae</taxon>
        <taxon>Nonomuraea</taxon>
    </lineage>
</organism>
<evidence type="ECO:0000313" key="1">
    <source>
        <dbReference type="EMBL" id="MFB9468795.1"/>
    </source>
</evidence>
<dbReference type="EMBL" id="JBHMCF010000003">
    <property type="protein sequence ID" value="MFB9468795.1"/>
    <property type="molecule type" value="Genomic_DNA"/>
</dbReference>